<sequence length="305" mass="33760">MAVNRSLKHAFRDQETPNANADLRAENSAYFSQSRAEALEKYADRLPEKVRKNAVHCIEYLVTASPEAMQGKGREAQDSYFEDAIAWLQAKHGAENVIHAGIHRDETTPHLYAYVVPIDQKGSLNCRAFLGGAKALSDMQSDFAEVVGAKHGLVRGLEGSKAKHTTIQHYYAKLENVANDIEKVTKSIEISPEDLKPQSVQTDRGTLLDKFLPKEETPMGVSWRLNAKVQGVIAPIVGRLRQLEDQNSQLQDSVKSVLNGSRFHKGRSEILRGLSDRQIQQIEGVANGLRAENATSKGQKHGRGL</sequence>
<evidence type="ECO:0000313" key="1">
    <source>
        <dbReference type="EMBL" id="CAD2272710.1"/>
    </source>
</evidence>
<dbReference type="Proteomes" id="UP000445204">
    <property type="component" value="Unassembled WGS sequence"/>
</dbReference>
<gene>
    <name evidence="1" type="ORF">SHEWT2PL_00018</name>
</gene>
<reference evidence="1" key="1">
    <citation type="submission" date="2020-08" db="EMBL/GenBank/DDBJ databases">
        <authorList>
            <person name="J.M. Martinez"/>
            <person name="S. de Francisco-Polanco"/>
            <person name="T. Leandro"/>
            <person name="R. Amils"/>
        </authorList>
    </citation>
    <scope>NUCLEOTIDE SEQUENCE [LARGE SCALE GENOMIC DNA]</scope>
    <source>
        <strain evidence="1">EEHMALJP1</strain>
    </source>
</reference>
<evidence type="ECO:0000313" key="2">
    <source>
        <dbReference type="Proteomes" id="UP000445204"/>
    </source>
</evidence>
<proteinExistence type="predicted"/>
<protein>
    <recommendedName>
        <fullName evidence="3">Plasmid recombination enzyme</fullName>
    </recommendedName>
</protein>
<comment type="caution">
    <text evidence="1">The sequence shown here is derived from an EMBL/GenBank/DDBJ whole genome shotgun (WGS) entry which is preliminary data.</text>
</comment>
<dbReference type="CDD" id="cd17242">
    <property type="entry name" value="MobM_relaxase"/>
    <property type="match status" value="1"/>
</dbReference>
<evidence type="ECO:0008006" key="3">
    <source>
        <dbReference type="Google" id="ProtNLM"/>
    </source>
</evidence>
<organism evidence="1 2">
    <name type="scientific">Shewanella hafniensis</name>
    <dbReference type="NCBI Taxonomy" id="365590"/>
    <lineage>
        <taxon>Bacteria</taxon>
        <taxon>Pseudomonadati</taxon>
        <taxon>Pseudomonadota</taxon>
        <taxon>Gammaproteobacteria</taxon>
        <taxon>Alteromonadales</taxon>
        <taxon>Shewanellaceae</taxon>
        <taxon>Shewanella</taxon>
    </lineage>
</organism>
<dbReference type="Pfam" id="PF01076">
    <property type="entry name" value="Mob_Pre"/>
    <property type="match status" value="1"/>
</dbReference>
<dbReference type="NCBIfam" id="NF041497">
    <property type="entry name" value="MobV"/>
    <property type="match status" value="1"/>
</dbReference>
<name>A0ABM8N7U4_9GAMM</name>
<keyword evidence="2" id="KW-1185">Reference proteome</keyword>
<dbReference type="Gene3D" id="3.30.930.30">
    <property type="match status" value="1"/>
</dbReference>
<accession>A0ABM8N7U4</accession>
<dbReference type="InterPro" id="IPR001668">
    <property type="entry name" value="Mob_Pre"/>
</dbReference>
<dbReference type="EMBL" id="CACVAL020000003">
    <property type="protein sequence ID" value="CAD2272710.1"/>
    <property type="molecule type" value="Genomic_DNA"/>
</dbReference>